<evidence type="ECO:0000256" key="1">
    <source>
        <dbReference type="ARBA" id="ARBA00022737"/>
    </source>
</evidence>
<protein>
    <recommendedName>
        <fullName evidence="2">Disease resistance R13L4/SHOC-2-like LRR domain-containing protein</fullName>
    </recommendedName>
</protein>
<reference evidence="3" key="1">
    <citation type="journal article" date="2014" name="Genome Biol.">
        <title>Transcriptome and methylome profiling reveals relics of genome dominance in the mesopolyploid Brassica oleracea.</title>
        <authorList>
            <person name="Parkin I.A."/>
            <person name="Koh C."/>
            <person name="Tang H."/>
            <person name="Robinson S.J."/>
            <person name="Kagale S."/>
            <person name="Clarke W.E."/>
            <person name="Town C.D."/>
            <person name="Nixon J."/>
            <person name="Krishnakumar V."/>
            <person name="Bidwell S.L."/>
            <person name="Denoeud F."/>
            <person name="Belcram H."/>
            <person name="Links M.G."/>
            <person name="Just J."/>
            <person name="Clarke C."/>
            <person name="Bender T."/>
            <person name="Huebert T."/>
            <person name="Mason A.S."/>
            <person name="Pires J.C."/>
            <person name="Barker G."/>
            <person name="Moore J."/>
            <person name="Walley P.G."/>
            <person name="Manoli S."/>
            <person name="Batley J."/>
            <person name="Edwards D."/>
            <person name="Nelson M.N."/>
            <person name="Wang X."/>
            <person name="Paterson A.H."/>
            <person name="King G."/>
            <person name="Bancroft I."/>
            <person name="Chalhoub B."/>
            <person name="Sharpe A.G."/>
        </authorList>
    </citation>
    <scope>NUCLEOTIDE SEQUENCE [LARGE SCALE GENOMIC DNA]</scope>
    <source>
        <strain evidence="3">cv. TO1000</strain>
    </source>
</reference>
<dbReference type="Pfam" id="PF23598">
    <property type="entry name" value="LRR_14"/>
    <property type="match status" value="1"/>
</dbReference>
<dbReference type="PANTHER" id="PTHR23155:SF1185">
    <property type="entry name" value="DISEASE RESISTANCE RPP8-LIKE PROTEIN 3-RELATED"/>
    <property type="match status" value="1"/>
</dbReference>
<dbReference type="InterPro" id="IPR055414">
    <property type="entry name" value="LRR_R13L4/SHOC2-like"/>
</dbReference>
<evidence type="ECO:0000313" key="3">
    <source>
        <dbReference type="EnsemblPlants" id="Bo03384s010.1"/>
    </source>
</evidence>
<dbReference type="OrthoDB" id="1917524at2759"/>
<dbReference type="InterPro" id="IPR044974">
    <property type="entry name" value="Disease_R_plants"/>
</dbReference>
<proteinExistence type="predicted"/>
<sequence>MVIAVKDDLRCRWKYCQMHDMMREVCLYKAKEENFLQFIKVPTTSTSTINAHTPTRSRRLAVYGGGNALDIMGRINNQNARSVLGFELDINFLNQSAQGFRNLLLLRVLDLSLLSPGCGYSRGGRIPSSIGKLIHLRYLSLDMGWATHVPSSLRNLKLLIYLSIFSFESFHLPSIIFKEMVELRFLQLPFRIKAKTKLELGNLVNLECLRWFQSEYGSITDFLRMKRLRSLQVVLKGRYTSLKELVITHKNKEWKTKLVPGGESYHKVQHIPSVQLHYEGHE</sequence>
<evidence type="ECO:0000313" key="4">
    <source>
        <dbReference type="Proteomes" id="UP000032141"/>
    </source>
</evidence>
<dbReference type="Gramene" id="Bo03384s010.1">
    <property type="protein sequence ID" value="Bo03384s010.1"/>
    <property type="gene ID" value="Bo03384s010"/>
</dbReference>
<dbReference type="SUPFAM" id="SSF52058">
    <property type="entry name" value="L domain-like"/>
    <property type="match status" value="1"/>
</dbReference>
<dbReference type="KEGG" id="boe:106321861"/>
<dbReference type="HOGENOM" id="CLU_988144_0_0_1"/>
<keyword evidence="1" id="KW-0677">Repeat</keyword>
<dbReference type="RefSeq" id="XP_013615544.1">
    <property type="nucleotide sequence ID" value="XM_013760090.1"/>
</dbReference>
<dbReference type="EnsemblPlants" id="Bo03384s010.1">
    <property type="protein sequence ID" value="Bo03384s010.1"/>
    <property type="gene ID" value="Bo03384s010"/>
</dbReference>
<feature type="domain" description="Disease resistance R13L4/SHOC-2-like LRR" evidence="2">
    <location>
        <begin position="80"/>
        <end position="248"/>
    </location>
</feature>
<dbReference type="STRING" id="109376.A0A0D2ZWP0"/>
<dbReference type="InterPro" id="IPR032675">
    <property type="entry name" value="LRR_dom_sf"/>
</dbReference>
<dbReference type="eggNOG" id="KOG4658">
    <property type="taxonomic scope" value="Eukaryota"/>
</dbReference>
<accession>A0A0D2ZWP0</accession>
<keyword evidence="4" id="KW-1185">Reference proteome</keyword>
<dbReference type="Proteomes" id="UP000032141">
    <property type="component" value="Unassembled WGS sequence"/>
</dbReference>
<organism evidence="3 4">
    <name type="scientific">Brassica oleracea var. oleracea</name>
    <dbReference type="NCBI Taxonomy" id="109376"/>
    <lineage>
        <taxon>Eukaryota</taxon>
        <taxon>Viridiplantae</taxon>
        <taxon>Streptophyta</taxon>
        <taxon>Embryophyta</taxon>
        <taxon>Tracheophyta</taxon>
        <taxon>Spermatophyta</taxon>
        <taxon>Magnoliopsida</taxon>
        <taxon>eudicotyledons</taxon>
        <taxon>Gunneridae</taxon>
        <taxon>Pentapetalae</taxon>
        <taxon>rosids</taxon>
        <taxon>malvids</taxon>
        <taxon>Brassicales</taxon>
        <taxon>Brassicaceae</taxon>
        <taxon>Brassiceae</taxon>
        <taxon>Brassica</taxon>
    </lineage>
</organism>
<dbReference type="AlphaFoldDB" id="A0A0D2ZWP0"/>
<reference evidence="3" key="2">
    <citation type="submission" date="2015-06" db="UniProtKB">
        <authorList>
            <consortium name="EnsemblPlants"/>
        </authorList>
    </citation>
    <scope>IDENTIFICATION</scope>
</reference>
<dbReference type="GO" id="GO:0098542">
    <property type="term" value="P:defense response to other organism"/>
    <property type="evidence" value="ECO:0007669"/>
    <property type="project" value="TreeGrafter"/>
</dbReference>
<dbReference type="OMA" id="IMGRINN"/>
<name>A0A0D2ZWP0_BRAOL</name>
<dbReference type="Gene3D" id="3.80.10.10">
    <property type="entry name" value="Ribonuclease Inhibitor"/>
    <property type="match status" value="1"/>
</dbReference>
<dbReference type="GeneID" id="106321861"/>
<evidence type="ECO:0000259" key="2">
    <source>
        <dbReference type="Pfam" id="PF23598"/>
    </source>
</evidence>
<dbReference type="PANTHER" id="PTHR23155">
    <property type="entry name" value="DISEASE RESISTANCE PROTEIN RP"/>
    <property type="match status" value="1"/>
</dbReference>